<keyword evidence="6" id="KW-1185">Reference proteome</keyword>
<dbReference type="EMBL" id="JAMZEB010000004">
    <property type="protein sequence ID" value="MCP2365840.1"/>
    <property type="molecule type" value="Genomic_DNA"/>
</dbReference>
<keyword evidence="3" id="KW-0812">Transmembrane</keyword>
<dbReference type="SUPFAM" id="SSF52091">
    <property type="entry name" value="SpoIIaa-like"/>
    <property type="match status" value="1"/>
</dbReference>
<evidence type="ECO:0000313" key="6">
    <source>
        <dbReference type="Proteomes" id="UP001139648"/>
    </source>
</evidence>
<organism evidence="5 6">
    <name type="scientific">Nonomuraea thailandensis</name>
    <dbReference type="NCBI Taxonomy" id="1188745"/>
    <lineage>
        <taxon>Bacteria</taxon>
        <taxon>Bacillati</taxon>
        <taxon>Actinomycetota</taxon>
        <taxon>Actinomycetes</taxon>
        <taxon>Streptosporangiales</taxon>
        <taxon>Streptosporangiaceae</taxon>
        <taxon>Nonomuraea</taxon>
    </lineage>
</organism>
<evidence type="ECO:0000313" key="5">
    <source>
        <dbReference type="EMBL" id="MCP2365840.1"/>
    </source>
</evidence>
<feature type="transmembrane region" description="Helical" evidence="3">
    <location>
        <begin position="68"/>
        <end position="86"/>
    </location>
</feature>
<keyword evidence="3" id="KW-1133">Transmembrane helix</keyword>
<comment type="caution">
    <text evidence="5">The sequence shown here is derived from an EMBL/GenBank/DDBJ whole genome shotgun (WGS) entry which is preliminary data.</text>
</comment>
<sequence length="149" mass="15933">MSRWWVTSTGPEKPSRSAGHFTVTIGLHEAVIVARAVGELDYASTDLLHRQITHAWAATRSAGLVLDLSGLTFCDSMGVGVLVLLLRQSRRQQAALILSGIPPRLERLLTVTGLRTAFHVEASVEEAIQAIRAAPRPPAAPPPGESEPG</sequence>
<dbReference type="Gene3D" id="3.30.750.24">
    <property type="entry name" value="STAS domain"/>
    <property type="match status" value="1"/>
</dbReference>
<evidence type="ECO:0000256" key="1">
    <source>
        <dbReference type="ARBA" id="ARBA00009013"/>
    </source>
</evidence>
<name>A0A9X2GXL0_9ACTN</name>
<dbReference type="GO" id="GO:0043856">
    <property type="term" value="F:anti-sigma factor antagonist activity"/>
    <property type="evidence" value="ECO:0007669"/>
    <property type="project" value="InterPro"/>
</dbReference>
<dbReference type="InterPro" id="IPR003658">
    <property type="entry name" value="Anti-sigma_ant"/>
</dbReference>
<dbReference type="PANTHER" id="PTHR33495:SF2">
    <property type="entry name" value="ANTI-SIGMA FACTOR ANTAGONIST TM_1081-RELATED"/>
    <property type="match status" value="1"/>
</dbReference>
<proteinExistence type="inferred from homology"/>
<dbReference type="RefSeq" id="WP_253760409.1">
    <property type="nucleotide sequence ID" value="NZ_BAABKA010000019.1"/>
</dbReference>
<evidence type="ECO:0000259" key="4">
    <source>
        <dbReference type="PROSITE" id="PS50801"/>
    </source>
</evidence>
<feature type="domain" description="STAS" evidence="4">
    <location>
        <begin position="21"/>
        <end position="131"/>
    </location>
</feature>
<dbReference type="Proteomes" id="UP001139648">
    <property type="component" value="Unassembled WGS sequence"/>
</dbReference>
<dbReference type="NCBIfam" id="TIGR00377">
    <property type="entry name" value="ant_ant_sig"/>
    <property type="match status" value="1"/>
</dbReference>
<dbReference type="InterPro" id="IPR002645">
    <property type="entry name" value="STAS_dom"/>
</dbReference>
<dbReference type="AlphaFoldDB" id="A0A9X2GXL0"/>
<protein>
    <recommendedName>
        <fullName evidence="2">Anti-sigma factor antagonist</fullName>
    </recommendedName>
</protein>
<dbReference type="InterPro" id="IPR036513">
    <property type="entry name" value="STAS_dom_sf"/>
</dbReference>
<gene>
    <name evidence="5" type="ORF">HD597_012944</name>
</gene>
<dbReference type="CDD" id="cd07043">
    <property type="entry name" value="STAS_anti-anti-sigma_factors"/>
    <property type="match status" value="1"/>
</dbReference>
<dbReference type="Pfam" id="PF01740">
    <property type="entry name" value="STAS"/>
    <property type="match status" value="1"/>
</dbReference>
<accession>A0A9X2GXL0</accession>
<reference evidence="5" key="1">
    <citation type="submission" date="2022-06" db="EMBL/GenBank/DDBJ databases">
        <title>Sequencing the genomes of 1000 actinobacteria strains.</title>
        <authorList>
            <person name="Klenk H.-P."/>
        </authorList>
    </citation>
    <scope>NUCLEOTIDE SEQUENCE</scope>
    <source>
        <strain evidence="5">DSM 46694</strain>
    </source>
</reference>
<evidence type="ECO:0000256" key="2">
    <source>
        <dbReference type="RuleBase" id="RU003749"/>
    </source>
</evidence>
<comment type="similarity">
    <text evidence="1 2">Belongs to the anti-sigma-factor antagonist family.</text>
</comment>
<dbReference type="PANTHER" id="PTHR33495">
    <property type="entry name" value="ANTI-SIGMA FACTOR ANTAGONIST TM_1081-RELATED-RELATED"/>
    <property type="match status" value="1"/>
</dbReference>
<keyword evidence="3" id="KW-0472">Membrane</keyword>
<evidence type="ECO:0000256" key="3">
    <source>
        <dbReference type="SAM" id="Phobius"/>
    </source>
</evidence>
<dbReference type="PROSITE" id="PS50801">
    <property type="entry name" value="STAS"/>
    <property type="match status" value="1"/>
</dbReference>